<feature type="compositionally biased region" description="Acidic residues" evidence="1">
    <location>
        <begin position="160"/>
        <end position="172"/>
    </location>
</feature>
<dbReference type="AlphaFoldDB" id="A0AAV9ZSM1"/>
<feature type="region of interest" description="Disordered" evidence="1">
    <location>
        <begin position="158"/>
        <end position="196"/>
    </location>
</feature>
<reference evidence="3 4" key="1">
    <citation type="journal article" date="2024" name="J Genomics">
        <title>Draft genome sequencing and assembly of Favolaschia claudopus CIRM-BRFM 2984 isolated from oak limbs.</title>
        <authorList>
            <person name="Navarro D."/>
            <person name="Drula E."/>
            <person name="Chaduli D."/>
            <person name="Cazenave R."/>
            <person name="Ahrendt S."/>
            <person name="Wang J."/>
            <person name="Lipzen A."/>
            <person name="Daum C."/>
            <person name="Barry K."/>
            <person name="Grigoriev I.V."/>
            <person name="Favel A."/>
            <person name="Rosso M.N."/>
            <person name="Martin F."/>
        </authorList>
    </citation>
    <scope>NUCLEOTIDE SEQUENCE [LARGE SCALE GENOMIC DNA]</scope>
    <source>
        <strain evidence="3 4">CIRM-BRFM 2984</strain>
    </source>
</reference>
<feature type="region of interest" description="Disordered" evidence="1">
    <location>
        <begin position="1009"/>
        <end position="1044"/>
    </location>
</feature>
<organism evidence="3 4">
    <name type="scientific">Favolaschia claudopus</name>
    <dbReference type="NCBI Taxonomy" id="2862362"/>
    <lineage>
        <taxon>Eukaryota</taxon>
        <taxon>Fungi</taxon>
        <taxon>Dikarya</taxon>
        <taxon>Basidiomycota</taxon>
        <taxon>Agaricomycotina</taxon>
        <taxon>Agaricomycetes</taxon>
        <taxon>Agaricomycetidae</taxon>
        <taxon>Agaricales</taxon>
        <taxon>Marasmiineae</taxon>
        <taxon>Mycenaceae</taxon>
        <taxon>Favolaschia</taxon>
    </lineage>
</organism>
<feature type="region of interest" description="Disordered" evidence="1">
    <location>
        <begin position="760"/>
        <end position="801"/>
    </location>
</feature>
<dbReference type="GO" id="GO:0006338">
    <property type="term" value="P:chromatin remodeling"/>
    <property type="evidence" value="ECO:0007669"/>
    <property type="project" value="UniProtKB-ARBA"/>
</dbReference>
<keyword evidence="4" id="KW-1185">Reference proteome</keyword>
<feature type="compositionally biased region" description="Basic residues" evidence="1">
    <location>
        <begin position="778"/>
        <end position="796"/>
    </location>
</feature>
<dbReference type="Proteomes" id="UP001362999">
    <property type="component" value="Unassembled WGS sequence"/>
</dbReference>
<dbReference type="InterPro" id="IPR016197">
    <property type="entry name" value="Chromo-like_dom_sf"/>
</dbReference>
<feature type="compositionally biased region" description="Acidic residues" evidence="1">
    <location>
        <begin position="1023"/>
        <end position="1035"/>
    </location>
</feature>
<feature type="compositionally biased region" description="Basic and acidic residues" evidence="1">
    <location>
        <begin position="1009"/>
        <end position="1022"/>
    </location>
</feature>
<feature type="compositionally biased region" description="Basic residues" evidence="1">
    <location>
        <begin position="590"/>
        <end position="603"/>
    </location>
</feature>
<accession>A0AAV9ZSM1</accession>
<feature type="domain" description="Chromo" evidence="2">
    <location>
        <begin position="105"/>
        <end position="164"/>
    </location>
</feature>
<dbReference type="SUPFAM" id="SSF54160">
    <property type="entry name" value="Chromo domain-like"/>
    <property type="match status" value="1"/>
</dbReference>
<evidence type="ECO:0000259" key="2">
    <source>
        <dbReference type="PROSITE" id="PS50013"/>
    </source>
</evidence>
<protein>
    <recommendedName>
        <fullName evidence="2">Chromo domain-containing protein</fullName>
    </recommendedName>
</protein>
<dbReference type="PROSITE" id="PS50013">
    <property type="entry name" value="CHROMO_2"/>
    <property type="match status" value="1"/>
</dbReference>
<dbReference type="Gene3D" id="2.40.50.40">
    <property type="match status" value="1"/>
</dbReference>
<evidence type="ECO:0000313" key="3">
    <source>
        <dbReference type="EMBL" id="KAK6991953.1"/>
    </source>
</evidence>
<gene>
    <name evidence="3" type="ORF">R3P38DRAFT_227317</name>
</gene>
<comment type="caution">
    <text evidence="3">The sequence shown here is derived from an EMBL/GenBank/DDBJ whole genome shotgun (WGS) entry which is preliminary data.</text>
</comment>
<evidence type="ECO:0000313" key="4">
    <source>
        <dbReference type="Proteomes" id="UP001362999"/>
    </source>
</evidence>
<proteinExistence type="predicted"/>
<evidence type="ECO:0000256" key="1">
    <source>
        <dbReference type="SAM" id="MobiDB-lite"/>
    </source>
</evidence>
<dbReference type="EMBL" id="JAWWNJ010000114">
    <property type="protein sequence ID" value="KAK6991953.1"/>
    <property type="molecule type" value="Genomic_DNA"/>
</dbReference>
<name>A0AAV9ZSM1_9AGAR</name>
<sequence>MDDPGAPELCLDADDHRIPTAMVKAFHSAELLSVHPQPILSTDNTPEIHAKADSITPTSSNTHPPDVDMDMASTSKVVAEKPVNDTPDNGEDALSEMTEDEDTLYDIDEILEVRNCADGRKEYLCHYTDSKTKCWTAEEDLSVGCADLLEAFYKARQEKADDDETGDSDSDDGAPKKKRRKVQKSNSNTSRAVLPSPVLLDKTGDLEALLDVPSLRAEIQQVKAARPTQGTSTRLFFQSVSDQTLVRDMVDTCYKQARVWSGLATALEDSRLSPTEVAAAEFVKITRTAQALPRISTFQRTADILLRALRLTSAQAHIVIFRWCADVGPDTIKTVFELHRQGGYEVFGSHLSLARLVDHVVQFVHSHMTNLGEFTTTLKHGAFGPKPLNLSQVPADLYGLLSPDPKRQTIALQFPATTRRARGVSLYVACQTCLLRLFEQAYILPALRGSPELYGAISNNSRKETDEHIFHQALCRGAVLDSLLEVCQDDGILTSNALDAVLRSPWLTFPLARADRVGPALLNNSKITLAPFQAWLRQRVDQQPELLSLAQALGNETYLILQEMTAGQVHPETEKQLKVDKQLKAAAAQSKKKSNPKTRRGPRAKPYTRPELSAILPDDSLPVLGLPGLVIREALSWRRNQPHADNRLRRLLLGQHASQSTAGSTRNPDHLNPCREFNRYTEMFKQHCPPSRLTGPKGLANTLSWFATGQGVGTEQFLNGLLSQGGFWKDHLNGMVQQFETAVAQRGMNPNSPAYDNERAWGRQPNNNLAAQPTIKTPTRKKPRNLCPPTKRKRNGKEKVLPVPEEEKLVQSLEEKFGRLYAPEVEAAWIRHLGQLFNQEPERFASDDLPTWSATVELIKSLEIPAFKSGLTAMQMVNTLVFCGVVKMPTAFEMAHWISDNKELGAVRGLTMLGFTTRSKNDIQAAYICFHNYLDDKLTLLDKTDIGFHPPFTEHVLCKIPRWDAYLEADGCPTLMEMVKTLGDVPWLSGQNHDDSSAMPFPWKPSREELEAALRKADKDSEGDSGTEDERESEEETIRPIPSVKSLKTARRRVLSASVEPE</sequence>
<feature type="compositionally biased region" description="Polar residues" evidence="1">
    <location>
        <begin position="764"/>
        <end position="777"/>
    </location>
</feature>
<feature type="region of interest" description="Disordered" evidence="1">
    <location>
        <begin position="581"/>
        <end position="612"/>
    </location>
</feature>
<dbReference type="SMART" id="SM00298">
    <property type="entry name" value="CHROMO"/>
    <property type="match status" value="1"/>
</dbReference>
<dbReference type="InterPro" id="IPR000953">
    <property type="entry name" value="Chromo/chromo_shadow_dom"/>
</dbReference>